<dbReference type="RefSeq" id="WP_219879006.1">
    <property type="nucleotide sequence ID" value="NZ_JAHYXK010000027.1"/>
</dbReference>
<comment type="caution">
    <text evidence="1">The sequence shown here is derived from an EMBL/GenBank/DDBJ whole genome shotgun (WGS) entry which is preliminary data.</text>
</comment>
<proteinExistence type="predicted"/>
<accession>A0ABS7CZ91</accession>
<organism evidence="1 2">
    <name type="scientific">Pontibacter aydingkolensis</name>
    <dbReference type="NCBI Taxonomy" id="1911536"/>
    <lineage>
        <taxon>Bacteria</taxon>
        <taxon>Pseudomonadati</taxon>
        <taxon>Bacteroidota</taxon>
        <taxon>Cytophagia</taxon>
        <taxon>Cytophagales</taxon>
        <taxon>Hymenobacteraceae</taxon>
        <taxon>Pontibacter</taxon>
    </lineage>
</organism>
<name>A0ABS7CZ91_9BACT</name>
<evidence type="ECO:0000313" key="2">
    <source>
        <dbReference type="Proteomes" id="UP000813018"/>
    </source>
</evidence>
<protein>
    <submittedName>
        <fullName evidence="1">Uncharacterized protein</fullName>
    </submittedName>
</protein>
<sequence>MKTVTVKVSRAVSEQLDLLKIIASRKYNARFSKGKLIAISLKTLEKIMAENGY</sequence>
<dbReference type="EMBL" id="JAHYXK010000027">
    <property type="protein sequence ID" value="MBW7469135.1"/>
    <property type="molecule type" value="Genomic_DNA"/>
</dbReference>
<gene>
    <name evidence="1" type="ORF">K0O23_18835</name>
</gene>
<keyword evidence="2" id="KW-1185">Reference proteome</keyword>
<evidence type="ECO:0000313" key="1">
    <source>
        <dbReference type="EMBL" id="MBW7469135.1"/>
    </source>
</evidence>
<dbReference type="Proteomes" id="UP000813018">
    <property type="component" value="Unassembled WGS sequence"/>
</dbReference>
<reference evidence="1 2" key="1">
    <citation type="journal article" date="2016" name="Int. J. Syst. Evol. Microbiol.">
        <title>Pontibacter aydingkolensis sp. nov., isolated from soil of a salt lake.</title>
        <authorList>
            <person name="Osman G."/>
            <person name="Zhang T."/>
            <person name="Lou K."/>
            <person name="Gao Y."/>
            <person name="Chang W."/>
            <person name="Lin Q."/>
            <person name="Yang H.M."/>
            <person name="Huo X.D."/>
            <person name="Wang N."/>
        </authorList>
    </citation>
    <scope>NUCLEOTIDE SEQUENCE [LARGE SCALE GENOMIC DNA]</scope>
    <source>
        <strain evidence="1 2">KACC 19255</strain>
    </source>
</reference>